<organism evidence="3 4">
    <name type="scientific">Ricinus communis</name>
    <name type="common">Castor bean</name>
    <dbReference type="NCBI Taxonomy" id="3988"/>
    <lineage>
        <taxon>Eukaryota</taxon>
        <taxon>Viridiplantae</taxon>
        <taxon>Streptophyta</taxon>
        <taxon>Embryophyta</taxon>
        <taxon>Tracheophyta</taxon>
        <taxon>Spermatophyta</taxon>
        <taxon>Magnoliopsida</taxon>
        <taxon>eudicotyledons</taxon>
        <taxon>Gunneridae</taxon>
        <taxon>Pentapetalae</taxon>
        <taxon>rosids</taxon>
        <taxon>fabids</taxon>
        <taxon>Malpighiales</taxon>
        <taxon>Euphorbiaceae</taxon>
        <taxon>Acalyphoideae</taxon>
        <taxon>Acalypheae</taxon>
        <taxon>Ricinus</taxon>
    </lineage>
</organism>
<dbReference type="Proteomes" id="UP000008311">
    <property type="component" value="Unassembled WGS sequence"/>
</dbReference>
<proteinExistence type="inferred from homology"/>
<dbReference type="PANTHER" id="PTHR48104:SF30">
    <property type="entry name" value="METACASPASE-1"/>
    <property type="match status" value="1"/>
</dbReference>
<sequence length="330" mass="36714">MRRGTVFTRPGHSLSGPVRLPRFLLGAKECLPPRRLSFAVVLAQPSRDGPTTFRRSVGSGHAIFRMPEIGSKGTEVAKTAARFIGRQVYSRAMRPFSGFPPATLKKKKSMSTKFAISIAVENYTDSRISPVRHAANDAKRVAEALVSVGVPDSNCTTLVDGDATKTRIESAIRTCCGHLEEDDELFLFYAGHGWADSAHNYITCHDTLRHDLPNTSVSLGWVLDEIKSSKCSKVWLFLDACHSGWAINEEMRSLFADMTDKEFVDFCSQSEHHLAFAACKMDQSSWSSTKLQHGIWTYHLIEALEGRAPKALERSKFVTATSLQNYLREV</sequence>
<dbReference type="EMBL" id="EQ986538">
    <property type="protein sequence ID" value="EEF23344.1"/>
    <property type="molecule type" value="Genomic_DNA"/>
</dbReference>
<evidence type="ECO:0000259" key="2">
    <source>
        <dbReference type="Pfam" id="PF00656"/>
    </source>
</evidence>
<dbReference type="InterPro" id="IPR050452">
    <property type="entry name" value="Metacaspase"/>
</dbReference>
<reference evidence="4" key="1">
    <citation type="journal article" date="2010" name="Nat. Biotechnol.">
        <title>Draft genome sequence of the oilseed species Ricinus communis.</title>
        <authorList>
            <person name="Chan A.P."/>
            <person name="Crabtree J."/>
            <person name="Zhao Q."/>
            <person name="Lorenzi H."/>
            <person name="Orvis J."/>
            <person name="Puiu D."/>
            <person name="Melake-Berhan A."/>
            <person name="Jones K.M."/>
            <person name="Redman J."/>
            <person name="Chen G."/>
            <person name="Cahoon E.B."/>
            <person name="Gedil M."/>
            <person name="Stanke M."/>
            <person name="Haas B.J."/>
            <person name="Wortman J.R."/>
            <person name="Fraser-Liggett C.M."/>
            <person name="Ravel J."/>
            <person name="Rabinowicz P.D."/>
        </authorList>
    </citation>
    <scope>NUCLEOTIDE SEQUENCE [LARGE SCALE GENOMIC DNA]</scope>
    <source>
        <strain evidence="4">cv. Hale</strain>
    </source>
</reference>
<feature type="non-terminal residue" evidence="3">
    <location>
        <position position="330"/>
    </location>
</feature>
<dbReference type="GO" id="GO:0005737">
    <property type="term" value="C:cytoplasm"/>
    <property type="evidence" value="ECO:0000318"/>
    <property type="project" value="GO_Central"/>
</dbReference>
<evidence type="ECO:0000313" key="3">
    <source>
        <dbReference type="EMBL" id="EEF23344.1"/>
    </source>
</evidence>
<feature type="domain" description="Peptidase C14 caspase" evidence="2">
    <location>
        <begin position="113"/>
        <end position="308"/>
    </location>
</feature>
<dbReference type="Gene3D" id="3.40.50.1460">
    <property type="match status" value="1"/>
</dbReference>
<evidence type="ECO:0000256" key="1">
    <source>
        <dbReference type="ARBA" id="ARBA00009005"/>
    </source>
</evidence>
<protein>
    <recommendedName>
        <fullName evidence="2">Peptidase C14 caspase domain-containing protein</fullName>
    </recommendedName>
</protein>
<dbReference type="AlphaFoldDB" id="B9TLC0"/>
<dbReference type="InParanoid" id="B9TLC0"/>
<dbReference type="InterPro" id="IPR011600">
    <property type="entry name" value="Pept_C14_caspase"/>
</dbReference>
<name>B9TLC0_RICCO</name>
<dbReference type="eggNOG" id="ENOG502R8WE">
    <property type="taxonomic scope" value="Eukaryota"/>
</dbReference>
<evidence type="ECO:0000313" key="4">
    <source>
        <dbReference type="Proteomes" id="UP000008311"/>
    </source>
</evidence>
<accession>B9TLC0</accession>
<gene>
    <name evidence="3" type="ORF">RCOM_2123320</name>
</gene>
<dbReference type="GO" id="GO:0006508">
    <property type="term" value="P:proteolysis"/>
    <property type="evidence" value="ECO:0000318"/>
    <property type="project" value="GO_Central"/>
</dbReference>
<dbReference type="SUPFAM" id="SSF52129">
    <property type="entry name" value="Caspase-like"/>
    <property type="match status" value="1"/>
</dbReference>
<dbReference type="InterPro" id="IPR029030">
    <property type="entry name" value="Caspase-like_dom_sf"/>
</dbReference>
<dbReference type="GO" id="GO:0004197">
    <property type="term" value="F:cysteine-type endopeptidase activity"/>
    <property type="evidence" value="ECO:0000318"/>
    <property type="project" value="GO_Central"/>
</dbReference>
<dbReference type="PANTHER" id="PTHR48104">
    <property type="entry name" value="METACASPASE-4"/>
    <property type="match status" value="1"/>
</dbReference>
<dbReference type="Pfam" id="PF00656">
    <property type="entry name" value="Peptidase_C14"/>
    <property type="match status" value="1"/>
</dbReference>
<comment type="similarity">
    <text evidence="1">Belongs to the peptidase C14B family.</text>
</comment>
<keyword evidence="4" id="KW-1185">Reference proteome</keyword>